<reference evidence="2" key="1">
    <citation type="submission" date="2020-06" db="EMBL/GenBank/DDBJ databases">
        <authorList>
            <person name="Li T."/>
            <person name="Hu X."/>
            <person name="Zhang T."/>
            <person name="Song X."/>
            <person name="Zhang H."/>
            <person name="Dai N."/>
            <person name="Sheng W."/>
            <person name="Hou X."/>
            <person name="Wei L."/>
        </authorList>
    </citation>
    <scope>NUCLEOTIDE SEQUENCE</scope>
    <source>
        <strain evidence="2">G02</strain>
        <tissue evidence="2">Leaf</tissue>
    </source>
</reference>
<comment type="caution">
    <text evidence="2">The sequence shown here is derived from an EMBL/GenBank/DDBJ whole genome shotgun (WGS) entry which is preliminary data.</text>
</comment>
<dbReference type="EMBL" id="JACGWJ010000008">
    <property type="protein sequence ID" value="KAL0404235.1"/>
    <property type="molecule type" value="Genomic_DNA"/>
</dbReference>
<evidence type="ECO:0000313" key="2">
    <source>
        <dbReference type="EMBL" id="KAL0404235.1"/>
    </source>
</evidence>
<gene>
    <name evidence="2" type="ORF">Sradi_2064300</name>
</gene>
<organism evidence="2">
    <name type="scientific">Sesamum radiatum</name>
    <name type="common">Black benniseed</name>
    <dbReference type="NCBI Taxonomy" id="300843"/>
    <lineage>
        <taxon>Eukaryota</taxon>
        <taxon>Viridiplantae</taxon>
        <taxon>Streptophyta</taxon>
        <taxon>Embryophyta</taxon>
        <taxon>Tracheophyta</taxon>
        <taxon>Spermatophyta</taxon>
        <taxon>Magnoliopsida</taxon>
        <taxon>eudicotyledons</taxon>
        <taxon>Gunneridae</taxon>
        <taxon>Pentapetalae</taxon>
        <taxon>asterids</taxon>
        <taxon>lamiids</taxon>
        <taxon>Lamiales</taxon>
        <taxon>Pedaliaceae</taxon>
        <taxon>Sesamum</taxon>
    </lineage>
</organism>
<name>A0AAW2TI59_SESRA</name>
<sequence>MLYWKDDVDFEYFKFCGDARYKPTGEQDSRHKKSPYPFRYLPVTPRPQELYASRMCGAHITTHQTKEGFMRHPSKAEALRHSDRTYPAVQKPA</sequence>
<evidence type="ECO:0000256" key="1">
    <source>
        <dbReference type="SAM" id="MobiDB-lite"/>
    </source>
</evidence>
<feature type="compositionally biased region" description="Basic and acidic residues" evidence="1">
    <location>
        <begin position="64"/>
        <end position="84"/>
    </location>
</feature>
<feature type="region of interest" description="Disordered" evidence="1">
    <location>
        <begin position="63"/>
        <end position="93"/>
    </location>
</feature>
<protein>
    <submittedName>
        <fullName evidence="2">Uncharacterized protein</fullName>
    </submittedName>
</protein>
<proteinExistence type="predicted"/>
<reference evidence="2" key="2">
    <citation type="journal article" date="2024" name="Plant">
        <title>Genomic evolution and insights into agronomic trait innovations of Sesamum species.</title>
        <authorList>
            <person name="Miao H."/>
            <person name="Wang L."/>
            <person name="Qu L."/>
            <person name="Liu H."/>
            <person name="Sun Y."/>
            <person name="Le M."/>
            <person name="Wang Q."/>
            <person name="Wei S."/>
            <person name="Zheng Y."/>
            <person name="Lin W."/>
            <person name="Duan Y."/>
            <person name="Cao H."/>
            <person name="Xiong S."/>
            <person name="Wang X."/>
            <person name="Wei L."/>
            <person name="Li C."/>
            <person name="Ma Q."/>
            <person name="Ju M."/>
            <person name="Zhao R."/>
            <person name="Li G."/>
            <person name="Mu C."/>
            <person name="Tian Q."/>
            <person name="Mei H."/>
            <person name="Zhang T."/>
            <person name="Gao T."/>
            <person name="Zhang H."/>
        </authorList>
    </citation>
    <scope>NUCLEOTIDE SEQUENCE</scope>
    <source>
        <strain evidence="2">G02</strain>
    </source>
</reference>
<accession>A0AAW2TI59</accession>
<dbReference type="AlphaFoldDB" id="A0AAW2TI59"/>